<evidence type="ECO:0000313" key="3">
    <source>
        <dbReference type="EMBL" id="PRQ69903.1"/>
    </source>
</evidence>
<organism evidence="3 4">
    <name type="scientific">Rhodotorula toruloides</name>
    <name type="common">Yeast</name>
    <name type="synonym">Rhodosporidium toruloides</name>
    <dbReference type="NCBI Taxonomy" id="5286"/>
    <lineage>
        <taxon>Eukaryota</taxon>
        <taxon>Fungi</taxon>
        <taxon>Dikarya</taxon>
        <taxon>Basidiomycota</taxon>
        <taxon>Pucciniomycotina</taxon>
        <taxon>Microbotryomycetes</taxon>
        <taxon>Sporidiobolales</taxon>
        <taxon>Sporidiobolaceae</taxon>
        <taxon>Rhodotorula</taxon>
    </lineage>
</organism>
<reference evidence="3 4" key="1">
    <citation type="journal article" date="2018" name="Elife">
        <title>Functional genomics of lipid metabolism in the oleaginous yeast Rhodosporidium toruloides.</title>
        <authorList>
            <person name="Coradetti S.T."/>
            <person name="Pinel D."/>
            <person name="Geiselman G."/>
            <person name="Ito M."/>
            <person name="Mondo S."/>
            <person name="Reilly M.C."/>
            <person name="Cheng Y.F."/>
            <person name="Bauer S."/>
            <person name="Grigoriev I."/>
            <person name="Gladden J.M."/>
            <person name="Simmons B.A."/>
            <person name="Brem R."/>
            <person name="Arkin A.P."/>
            <person name="Skerker J.M."/>
        </authorList>
    </citation>
    <scope>NUCLEOTIDE SEQUENCE [LARGE SCALE GENOMIC DNA]</scope>
    <source>
        <strain evidence="3 4">NBRC 0880</strain>
    </source>
</reference>
<comment type="caution">
    <text evidence="3">The sequence shown here is derived from an EMBL/GenBank/DDBJ whole genome shotgun (WGS) entry which is preliminary data.</text>
</comment>
<evidence type="ECO:0000256" key="2">
    <source>
        <dbReference type="SAM" id="SignalP"/>
    </source>
</evidence>
<sequence>MRITTTLAALVAAAGSALAQSSASPPSLSCAGVAAPQSPLGGLPRLLYASRGCATHLGWVVEGCSIPAKSSEPRARGRGGEQVAQHSREGSSVFQDGSFALPLALFARL</sequence>
<feature type="signal peptide" evidence="2">
    <location>
        <begin position="1"/>
        <end position="19"/>
    </location>
</feature>
<proteinExistence type="predicted"/>
<name>A0A2S9ZVZ7_RHOTO</name>
<dbReference type="Proteomes" id="UP000239560">
    <property type="component" value="Unassembled WGS sequence"/>
</dbReference>
<dbReference type="AlphaFoldDB" id="A0A2S9ZVZ7"/>
<accession>A0A2S9ZVZ7</accession>
<protein>
    <submittedName>
        <fullName evidence="3">Uncharacterized protein</fullName>
    </submittedName>
</protein>
<evidence type="ECO:0000313" key="4">
    <source>
        <dbReference type="Proteomes" id="UP000239560"/>
    </source>
</evidence>
<dbReference type="EMBL" id="LCTV02000017">
    <property type="protein sequence ID" value="PRQ69903.1"/>
    <property type="molecule type" value="Genomic_DNA"/>
</dbReference>
<feature type="chain" id="PRO_5015634023" evidence="2">
    <location>
        <begin position="20"/>
        <end position="109"/>
    </location>
</feature>
<keyword evidence="2" id="KW-0732">Signal</keyword>
<evidence type="ECO:0000256" key="1">
    <source>
        <dbReference type="SAM" id="MobiDB-lite"/>
    </source>
</evidence>
<gene>
    <name evidence="3" type="ORF">AAT19DRAFT_11556</name>
</gene>
<feature type="region of interest" description="Disordered" evidence="1">
    <location>
        <begin position="68"/>
        <end position="92"/>
    </location>
</feature>